<protein>
    <recommendedName>
        <fullName evidence="4">CBM2 domain-containing protein</fullName>
    </recommendedName>
</protein>
<keyword evidence="3" id="KW-1185">Reference proteome</keyword>
<dbReference type="KEGG" id="mfeu:H1D33_30185"/>
<name>A0AAF0NZ58_9ACTN</name>
<evidence type="ECO:0000256" key="1">
    <source>
        <dbReference type="SAM" id="MobiDB-lite"/>
    </source>
</evidence>
<dbReference type="InterPro" id="IPR008965">
    <property type="entry name" value="CBM2/CBM3_carb-bd_dom_sf"/>
</dbReference>
<dbReference type="AlphaFoldDB" id="A0AAF0NZ58"/>
<reference evidence="2 3" key="2">
    <citation type="journal article" date="2021" name="Mar. Drugs">
        <title>A New Micromonospora Strain with Antibiotic Activity Isolated from the Microbiome of a Mid-Atlantic Deep-Sea Sponge.</title>
        <authorList>
            <person name="Back C.R."/>
            <person name="Stennett H.L."/>
            <person name="Williams S.E."/>
            <person name="Wang L."/>
            <person name="Ojeda Gomez J."/>
            <person name="Abdulle O.M."/>
            <person name="Duffy T."/>
            <person name="Neal C."/>
            <person name="Mantell J."/>
            <person name="Jepson M.A."/>
            <person name="Hendry K.R."/>
            <person name="Powell D."/>
            <person name="Stach J.E.M."/>
            <person name="Essex-Lopresti A.E."/>
            <person name="Willis C.L."/>
            <person name="Curnow P."/>
            <person name="Race P.R."/>
        </authorList>
    </citation>
    <scope>NUCLEOTIDE SEQUENCE [LARGE SCALE GENOMIC DNA]</scope>
    <source>
        <strain evidence="2 3">28ISP2-46</strain>
    </source>
</reference>
<evidence type="ECO:0008006" key="4">
    <source>
        <dbReference type="Google" id="ProtNLM"/>
    </source>
</evidence>
<dbReference type="InterPro" id="IPR012291">
    <property type="entry name" value="CBM2_carb-bd_dom_sf"/>
</dbReference>
<dbReference type="GO" id="GO:0004553">
    <property type="term" value="F:hydrolase activity, hydrolyzing O-glycosyl compounds"/>
    <property type="evidence" value="ECO:0007669"/>
    <property type="project" value="InterPro"/>
</dbReference>
<proteinExistence type="predicted"/>
<dbReference type="GO" id="GO:0030247">
    <property type="term" value="F:polysaccharide binding"/>
    <property type="evidence" value="ECO:0007669"/>
    <property type="project" value="InterPro"/>
</dbReference>
<reference evidence="3" key="1">
    <citation type="submission" date="2020-07" db="EMBL/GenBank/DDBJ databases">
        <title>A new Micromonospora strain with potent antibiotic activity isolated from the microbiome of a mid-Atlantic deep-sea sponge.</title>
        <authorList>
            <person name="Back C.R."/>
            <person name="Stennett H.L."/>
            <person name="Williams S.E."/>
            <person name="Wang L."/>
            <person name="Ojeda Gomez J."/>
            <person name="Abdulle O.M."/>
            <person name="Duffy T."/>
            <person name="Hendry K.R."/>
            <person name="Powell D."/>
            <person name="Stach J.E."/>
            <person name="Essex-Lopresti A.E."/>
            <person name="Willis C.L."/>
            <person name="Curnow P."/>
            <person name="Race P.R."/>
        </authorList>
    </citation>
    <scope>NUCLEOTIDE SEQUENCE [LARGE SCALE GENOMIC DNA]</scope>
    <source>
        <strain evidence="3">28ISP2-46</strain>
    </source>
</reference>
<organism evidence="2 3">
    <name type="scientific">Micromonospora robiginosa</name>
    <dbReference type="NCBI Taxonomy" id="2749844"/>
    <lineage>
        <taxon>Bacteria</taxon>
        <taxon>Bacillati</taxon>
        <taxon>Actinomycetota</taxon>
        <taxon>Actinomycetes</taxon>
        <taxon>Micromonosporales</taxon>
        <taxon>Micromonosporaceae</taxon>
        <taxon>Micromonospora</taxon>
    </lineage>
</organism>
<dbReference type="Gene3D" id="2.60.40.290">
    <property type="match status" value="1"/>
</dbReference>
<feature type="compositionally biased region" description="Pro residues" evidence="1">
    <location>
        <begin position="66"/>
        <end position="82"/>
    </location>
</feature>
<accession>A0AAF0NZ58</accession>
<feature type="region of interest" description="Disordered" evidence="1">
    <location>
        <begin position="43"/>
        <end position="82"/>
    </location>
</feature>
<dbReference type="EMBL" id="CP059322">
    <property type="protein sequence ID" value="WMF04531.1"/>
    <property type="molecule type" value="Genomic_DNA"/>
</dbReference>
<sequence>MVLRNPGPAARAQWTVTVTIGDGATVGSVAGAEVAQDGSVLTFTGDALPPDGSTTIRFDVRDPDPCTTPPSPAPPTAPLHHP</sequence>
<gene>
    <name evidence="2" type="ORF">H1D33_30185</name>
</gene>
<evidence type="ECO:0000313" key="2">
    <source>
        <dbReference type="EMBL" id="WMF04531.1"/>
    </source>
</evidence>
<dbReference type="RefSeq" id="WP_307755390.1">
    <property type="nucleotide sequence ID" value="NZ_CP059322.2"/>
</dbReference>
<dbReference type="Proteomes" id="UP000510844">
    <property type="component" value="Chromosome"/>
</dbReference>
<dbReference type="SUPFAM" id="SSF49384">
    <property type="entry name" value="Carbohydrate-binding domain"/>
    <property type="match status" value="1"/>
</dbReference>
<evidence type="ECO:0000313" key="3">
    <source>
        <dbReference type="Proteomes" id="UP000510844"/>
    </source>
</evidence>